<gene>
    <name evidence="2" type="ORF">DFP72DRAFT_148998</name>
</gene>
<feature type="region of interest" description="Disordered" evidence="1">
    <location>
        <begin position="384"/>
        <end position="415"/>
    </location>
</feature>
<comment type="caution">
    <text evidence="2">The sequence shown here is derived from an EMBL/GenBank/DDBJ whole genome shotgun (WGS) entry which is preliminary data.</text>
</comment>
<proteinExistence type="predicted"/>
<reference evidence="2 3" key="1">
    <citation type="submission" date="2020-07" db="EMBL/GenBank/DDBJ databases">
        <title>Comparative genomics of pyrophilous fungi reveals a link between fire events and developmental genes.</title>
        <authorList>
            <consortium name="DOE Joint Genome Institute"/>
            <person name="Steindorff A.S."/>
            <person name="Carver A."/>
            <person name="Calhoun S."/>
            <person name="Stillman K."/>
            <person name="Liu H."/>
            <person name="Lipzen A."/>
            <person name="Pangilinan J."/>
            <person name="Labutti K."/>
            <person name="Bruns T.D."/>
            <person name="Grigoriev I.V."/>
        </authorList>
    </citation>
    <scope>NUCLEOTIDE SEQUENCE [LARGE SCALE GENOMIC DNA]</scope>
    <source>
        <strain evidence="2 3">CBS 144469</strain>
    </source>
</reference>
<feature type="region of interest" description="Disordered" evidence="1">
    <location>
        <begin position="1"/>
        <end position="308"/>
    </location>
</feature>
<dbReference type="OrthoDB" id="8062037at2759"/>
<evidence type="ECO:0000256" key="1">
    <source>
        <dbReference type="SAM" id="MobiDB-lite"/>
    </source>
</evidence>
<evidence type="ECO:0000313" key="3">
    <source>
        <dbReference type="Proteomes" id="UP000521943"/>
    </source>
</evidence>
<feature type="compositionally biased region" description="Polar residues" evidence="1">
    <location>
        <begin position="1"/>
        <end position="29"/>
    </location>
</feature>
<protein>
    <submittedName>
        <fullName evidence="2">Uncharacterized protein</fullName>
    </submittedName>
</protein>
<sequence length="510" mass="52760">MGQSSSRSQRNGEIPTSASSINDTGATNEPSPSSRTPSTSRGNSQRPSLRKRVVSLIKPNSHRERDVAAHNVAPSASADGDGRKSWRNSRRWSKSPLKEPVVEDIERPVTPQASSSRLPSTPSRPPSDKGKSRERDDIEEKVASPAESVTELERPSTPYPSTSHSPPVRSTPVQPEASPTEARAAQQPPSSQSASSAPEATPPQQAPADQTTPAGRQFPPPGTLVVVQGIVHTTDVPRPAPSEMFGSGASLDGSSSRARGPLSRPSSFSSNSLRDSLFERSSPDTTTIPADPSPASPDLSPHSAISPGSIDVLGTLLSVAAAATAASLLTGSSDPILSSGLAPPGSPTPATPNSPASTTATNTDTTYAASRAERMRQAWSTIRERLGLRPNPPPSAPTLGSNGTHAPRAVGDNSAPQITDTRELMLAEMARAFNIGLGLNGMTAGPTNPQATTSGLDPVNEGGSVDLEGEINGAGGDMGERASGTLPPEGSFDRFLVDLQADLRVALTGP</sequence>
<dbReference type="Proteomes" id="UP000521943">
    <property type="component" value="Unassembled WGS sequence"/>
</dbReference>
<feature type="region of interest" description="Disordered" evidence="1">
    <location>
        <begin position="470"/>
        <end position="489"/>
    </location>
</feature>
<feature type="compositionally biased region" description="Low complexity" evidence="1">
    <location>
        <begin position="261"/>
        <end position="275"/>
    </location>
</feature>
<feature type="compositionally biased region" description="Low complexity" evidence="1">
    <location>
        <begin position="353"/>
        <end position="364"/>
    </location>
</feature>
<feature type="compositionally biased region" description="Low complexity" evidence="1">
    <location>
        <begin position="30"/>
        <end position="41"/>
    </location>
</feature>
<dbReference type="EMBL" id="JACGCI010000016">
    <property type="protein sequence ID" value="KAF6759130.1"/>
    <property type="molecule type" value="Genomic_DNA"/>
</dbReference>
<evidence type="ECO:0000313" key="2">
    <source>
        <dbReference type="EMBL" id="KAF6759130.1"/>
    </source>
</evidence>
<feature type="compositionally biased region" description="Basic and acidic residues" evidence="1">
    <location>
        <begin position="126"/>
        <end position="142"/>
    </location>
</feature>
<feature type="compositionally biased region" description="Basic and acidic residues" evidence="1">
    <location>
        <begin position="96"/>
        <end position="107"/>
    </location>
</feature>
<organism evidence="2 3">
    <name type="scientific">Ephemerocybe angulata</name>
    <dbReference type="NCBI Taxonomy" id="980116"/>
    <lineage>
        <taxon>Eukaryota</taxon>
        <taxon>Fungi</taxon>
        <taxon>Dikarya</taxon>
        <taxon>Basidiomycota</taxon>
        <taxon>Agaricomycotina</taxon>
        <taxon>Agaricomycetes</taxon>
        <taxon>Agaricomycetidae</taxon>
        <taxon>Agaricales</taxon>
        <taxon>Agaricineae</taxon>
        <taxon>Psathyrellaceae</taxon>
        <taxon>Ephemerocybe</taxon>
    </lineage>
</organism>
<name>A0A8H6I582_9AGAR</name>
<dbReference type="AlphaFoldDB" id="A0A8H6I582"/>
<keyword evidence="3" id="KW-1185">Reference proteome</keyword>
<accession>A0A8H6I582</accession>
<feature type="region of interest" description="Disordered" evidence="1">
    <location>
        <begin position="338"/>
        <end position="364"/>
    </location>
</feature>
<feature type="compositionally biased region" description="Low complexity" evidence="1">
    <location>
        <begin position="184"/>
        <end position="199"/>
    </location>
</feature>
<feature type="compositionally biased region" description="Low complexity" evidence="1">
    <location>
        <begin position="155"/>
        <end position="167"/>
    </location>
</feature>